<reference evidence="3" key="2">
    <citation type="journal article" date="2018" name="Plant J.">
        <title>The Sorghum bicolor reference genome: improved assembly, gene annotations, a transcriptome atlas, and signatures of genome organization.</title>
        <authorList>
            <person name="McCormick R.F."/>
            <person name="Truong S.K."/>
            <person name="Sreedasyam A."/>
            <person name="Jenkins J."/>
            <person name="Shu S."/>
            <person name="Sims D."/>
            <person name="Kennedy M."/>
            <person name="Amirebrahimi M."/>
            <person name="Weers B.D."/>
            <person name="McKinley B."/>
            <person name="Mattison A."/>
            <person name="Morishige D.T."/>
            <person name="Grimwood J."/>
            <person name="Schmutz J."/>
            <person name="Mullet J.E."/>
        </authorList>
    </citation>
    <scope>NUCLEOTIDE SEQUENCE [LARGE SCALE GENOMIC DNA]</scope>
    <source>
        <strain evidence="3">cv. BTx623</strain>
    </source>
</reference>
<name>A0A1B6QJZ1_SORBI</name>
<sequence length="148" mass="16238">MELEQRRASSPRLQQAASGLRRLAAPRLQQRAAPCCWGRHRPCQGKETVAGSAEGDLAAKRGGHDESGTNGDGEHLHGRHEQRSRRCGRMDHGHGHGQQCGGDEAQDARKHCGAVHGGRGDGSGHDGLHQRDEERRTIHEQHVKVNRH</sequence>
<feature type="compositionally biased region" description="Basic and acidic residues" evidence="1">
    <location>
        <begin position="57"/>
        <end position="81"/>
    </location>
</feature>
<evidence type="ECO:0000313" key="3">
    <source>
        <dbReference type="Proteomes" id="UP000000768"/>
    </source>
</evidence>
<dbReference type="OMA" id="CWGRHRP"/>
<feature type="region of interest" description="Disordered" evidence="1">
    <location>
        <begin position="37"/>
        <end position="148"/>
    </location>
</feature>
<accession>A0A1B6QJZ1</accession>
<feature type="compositionally biased region" description="Basic and acidic residues" evidence="1">
    <location>
        <begin position="118"/>
        <end position="148"/>
    </location>
</feature>
<dbReference type="Proteomes" id="UP000000768">
    <property type="component" value="Chromosome 1"/>
</dbReference>
<evidence type="ECO:0000313" key="2">
    <source>
        <dbReference type="EMBL" id="KXG38241.1"/>
    </source>
</evidence>
<reference evidence="2 3" key="1">
    <citation type="journal article" date="2009" name="Nature">
        <title>The Sorghum bicolor genome and the diversification of grasses.</title>
        <authorList>
            <person name="Paterson A.H."/>
            <person name="Bowers J.E."/>
            <person name="Bruggmann R."/>
            <person name="Dubchak I."/>
            <person name="Grimwood J."/>
            <person name="Gundlach H."/>
            <person name="Haberer G."/>
            <person name="Hellsten U."/>
            <person name="Mitros T."/>
            <person name="Poliakov A."/>
            <person name="Schmutz J."/>
            <person name="Spannagl M."/>
            <person name="Tang H."/>
            <person name="Wang X."/>
            <person name="Wicker T."/>
            <person name="Bharti A.K."/>
            <person name="Chapman J."/>
            <person name="Feltus F.A."/>
            <person name="Gowik U."/>
            <person name="Grigoriev I.V."/>
            <person name="Lyons E."/>
            <person name="Maher C.A."/>
            <person name="Martis M."/>
            <person name="Narechania A."/>
            <person name="Otillar R.P."/>
            <person name="Penning B.W."/>
            <person name="Salamov A.A."/>
            <person name="Wang Y."/>
            <person name="Zhang L."/>
            <person name="Carpita N.C."/>
            <person name="Freeling M."/>
            <person name="Gingle A.R."/>
            <person name="Hash C.T."/>
            <person name="Keller B."/>
            <person name="Klein P."/>
            <person name="Kresovich S."/>
            <person name="McCann M.C."/>
            <person name="Ming R."/>
            <person name="Peterson D.G."/>
            <person name="Mehboob-ur-Rahman"/>
            <person name="Ware D."/>
            <person name="Westhoff P."/>
            <person name="Mayer K.F."/>
            <person name="Messing J."/>
            <person name="Rokhsar D.S."/>
        </authorList>
    </citation>
    <scope>NUCLEOTIDE SEQUENCE [LARGE SCALE GENOMIC DNA]</scope>
    <source>
        <strain evidence="3">cv. BTx623</strain>
    </source>
</reference>
<dbReference type="Gramene" id="KXG38241">
    <property type="protein sequence ID" value="KXG38241"/>
    <property type="gene ID" value="SORBI_3001G204800"/>
</dbReference>
<dbReference type="InParanoid" id="A0A1B6QJZ1"/>
<evidence type="ECO:0000256" key="1">
    <source>
        <dbReference type="SAM" id="MobiDB-lite"/>
    </source>
</evidence>
<keyword evidence="3" id="KW-1185">Reference proteome</keyword>
<protein>
    <submittedName>
        <fullName evidence="2">Uncharacterized protein</fullName>
    </submittedName>
</protein>
<dbReference type="EMBL" id="CM000760">
    <property type="protein sequence ID" value="KXG38241.1"/>
    <property type="molecule type" value="Genomic_DNA"/>
</dbReference>
<proteinExistence type="predicted"/>
<organism evidence="2 3">
    <name type="scientific">Sorghum bicolor</name>
    <name type="common">Sorghum</name>
    <name type="synonym">Sorghum vulgare</name>
    <dbReference type="NCBI Taxonomy" id="4558"/>
    <lineage>
        <taxon>Eukaryota</taxon>
        <taxon>Viridiplantae</taxon>
        <taxon>Streptophyta</taxon>
        <taxon>Embryophyta</taxon>
        <taxon>Tracheophyta</taxon>
        <taxon>Spermatophyta</taxon>
        <taxon>Magnoliopsida</taxon>
        <taxon>Liliopsida</taxon>
        <taxon>Poales</taxon>
        <taxon>Poaceae</taxon>
        <taxon>PACMAD clade</taxon>
        <taxon>Panicoideae</taxon>
        <taxon>Andropogonodae</taxon>
        <taxon>Andropogoneae</taxon>
        <taxon>Sorghinae</taxon>
        <taxon>Sorghum</taxon>
    </lineage>
</organism>
<gene>
    <name evidence="2" type="ORF">SORBI_3001G204800</name>
</gene>
<dbReference type="AlphaFoldDB" id="A0A1B6QJZ1"/>
<feature type="region of interest" description="Disordered" evidence="1">
    <location>
        <begin position="1"/>
        <end position="25"/>
    </location>
</feature>